<dbReference type="RefSeq" id="WP_344886042.1">
    <property type="nucleotide sequence ID" value="NZ_BAABCJ010000007.1"/>
</dbReference>
<dbReference type="PANTHER" id="PTHR43143">
    <property type="entry name" value="METALLOPHOSPHOESTERASE, CALCINEURIN SUPERFAMILY"/>
    <property type="match status" value="1"/>
</dbReference>
<dbReference type="SUPFAM" id="SSF117074">
    <property type="entry name" value="Hypothetical protein PA1324"/>
    <property type="match status" value="1"/>
</dbReference>
<feature type="region of interest" description="Disordered" evidence="1">
    <location>
        <begin position="76"/>
        <end position="114"/>
    </location>
</feature>
<accession>A0ABP7E2L8</accession>
<feature type="compositionally biased region" description="Basic and acidic residues" evidence="1">
    <location>
        <begin position="93"/>
        <end position="106"/>
    </location>
</feature>
<sequence length="626" mass="67183">MNSTARTDHRTERPTRFARLTTGTLAAGAVALLAATAGGAAATATPAPSAPAPSAPAASAPGEWAEQAYRGDVEVVPASGGTEGETLDGVVFNDKDRDSTQDKNEPGIKGATVSNGRDVVTTDAQGAYSLPAFENMTVFVTQPAGWQVPVDEDNVAQFSYNHLPEGSPELKFGGIEATGALPEAVNFPLAKAKQTKSKEQHCLIGGDVQTYTQEEVEYAKDGAFADLAERTDYEGCGALFIGDVVGDDLSLYPQTRELAGMLNGPARFLPGNHDLDFDATDSAHTFDTFRANLGPEYYSYDAGQAHVVALNTVEFPTKQPAAKGDYTGSLDERQLEWLRNDIANTPEDKLIVLAAHIPLLDFADQGSSKHQVAQVKEIYELLEGREAIALGGHTHSIENLRAGDRLEGWKDVMGVDELPFTHITAGAISGDWFSGQLTEEGYPEAVQRDGGRPGVLTLDIRGTEVKERFTVRGEDDSEQMSLGVNTPRYREWFEANKGNKGEAEEFAEPLAVSRDDLAGTTWLTTNFWMGSTGSEVEVSIDGGEPVAAERTQKMDGEGQLVGAEYSDPVAAQQQLVHGGSLADRMMHLWRLELPADLAAGEHTATVTATDVHGREYTEELTFTVAD</sequence>
<dbReference type="PANTHER" id="PTHR43143:SF6">
    <property type="entry name" value="BLL3016 PROTEIN"/>
    <property type="match status" value="1"/>
</dbReference>
<dbReference type="Gene3D" id="2.60.40.10">
    <property type="entry name" value="Immunoglobulins"/>
    <property type="match status" value="2"/>
</dbReference>
<feature type="domain" description="Calcineurin-like phosphoesterase" evidence="3">
    <location>
        <begin position="206"/>
        <end position="395"/>
    </location>
</feature>
<name>A0ABP7E2L8_9MICC</name>
<reference evidence="7" key="1">
    <citation type="journal article" date="2019" name="Int. J. Syst. Evol. Microbiol.">
        <title>The Global Catalogue of Microorganisms (GCM) 10K type strain sequencing project: providing services to taxonomists for standard genome sequencing and annotation.</title>
        <authorList>
            <consortium name="The Broad Institute Genomics Platform"/>
            <consortium name="The Broad Institute Genome Sequencing Center for Infectious Disease"/>
            <person name="Wu L."/>
            <person name="Ma J."/>
        </authorList>
    </citation>
    <scope>NUCLEOTIDE SEQUENCE [LARGE SCALE GENOMIC DNA]</scope>
    <source>
        <strain evidence="7">JCM 16961</strain>
    </source>
</reference>
<evidence type="ECO:0000259" key="3">
    <source>
        <dbReference type="Pfam" id="PF00149"/>
    </source>
</evidence>
<dbReference type="InterPro" id="IPR013783">
    <property type="entry name" value="Ig-like_fold"/>
</dbReference>
<dbReference type="InterPro" id="IPR004843">
    <property type="entry name" value="Calcineurin-like_PHP"/>
</dbReference>
<feature type="signal peptide" evidence="2">
    <location>
        <begin position="1"/>
        <end position="42"/>
    </location>
</feature>
<dbReference type="Pfam" id="PF16371">
    <property type="entry name" value="MetallophosN"/>
    <property type="match status" value="1"/>
</dbReference>
<feature type="region of interest" description="Disordered" evidence="1">
    <location>
        <begin position="42"/>
        <end position="63"/>
    </location>
</feature>
<keyword evidence="2" id="KW-0732">Signal</keyword>
<evidence type="ECO:0000313" key="6">
    <source>
        <dbReference type="EMBL" id="GAA3712704.1"/>
    </source>
</evidence>
<evidence type="ECO:0000313" key="7">
    <source>
        <dbReference type="Proteomes" id="UP001501536"/>
    </source>
</evidence>
<keyword evidence="7" id="KW-1185">Reference proteome</keyword>
<feature type="chain" id="PRO_5045433940" evidence="2">
    <location>
        <begin position="43"/>
        <end position="626"/>
    </location>
</feature>
<evidence type="ECO:0000256" key="2">
    <source>
        <dbReference type="SAM" id="SignalP"/>
    </source>
</evidence>
<comment type="caution">
    <text evidence="6">The sequence shown here is derived from an EMBL/GenBank/DDBJ whole genome shotgun (WGS) entry which is preliminary data.</text>
</comment>
<dbReference type="InterPro" id="IPR051918">
    <property type="entry name" value="STPP_CPPED1"/>
</dbReference>
<protein>
    <submittedName>
        <fullName evidence="6">Calcineurin-like phosphoesterase family protein</fullName>
    </submittedName>
</protein>
<dbReference type="Pfam" id="PF00149">
    <property type="entry name" value="Metallophos"/>
    <property type="match status" value="1"/>
</dbReference>
<proteinExistence type="predicted"/>
<dbReference type="InterPro" id="IPR032285">
    <property type="entry name" value="Metallophos_N"/>
</dbReference>
<feature type="domain" description="Calcineurin-like phosphoesterase N-terminal" evidence="5">
    <location>
        <begin position="103"/>
        <end position="167"/>
    </location>
</feature>
<evidence type="ECO:0000259" key="4">
    <source>
        <dbReference type="Pfam" id="PF16370"/>
    </source>
</evidence>
<dbReference type="InterPro" id="IPR032288">
    <property type="entry name" value="Metallophos_C"/>
</dbReference>
<dbReference type="InterPro" id="IPR029052">
    <property type="entry name" value="Metallo-depent_PP-like"/>
</dbReference>
<evidence type="ECO:0000259" key="5">
    <source>
        <dbReference type="Pfam" id="PF16371"/>
    </source>
</evidence>
<dbReference type="Proteomes" id="UP001501536">
    <property type="component" value="Unassembled WGS sequence"/>
</dbReference>
<feature type="domain" description="Calcineurin-like phosphoesterase C-terminal" evidence="4">
    <location>
        <begin position="425"/>
        <end position="616"/>
    </location>
</feature>
<dbReference type="Gene3D" id="3.60.21.10">
    <property type="match status" value="1"/>
</dbReference>
<dbReference type="SUPFAM" id="SSF56300">
    <property type="entry name" value="Metallo-dependent phosphatases"/>
    <property type="match status" value="1"/>
</dbReference>
<organism evidence="6 7">
    <name type="scientific">Zhihengliuella alba</name>
    <dbReference type="NCBI Taxonomy" id="547018"/>
    <lineage>
        <taxon>Bacteria</taxon>
        <taxon>Bacillati</taxon>
        <taxon>Actinomycetota</taxon>
        <taxon>Actinomycetes</taxon>
        <taxon>Micrococcales</taxon>
        <taxon>Micrococcaceae</taxon>
        <taxon>Zhihengliuella</taxon>
    </lineage>
</organism>
<dbReference type="Pfam" id="PF16370">
    <property type="entry name" value="MetallophosC"/>
    <property type="match status" value="1"/>
</dbReference>
<gene>
    <name evidence="6" type="ORF">GCM10022377_28030</name>
</gene>
<dbReference type="EMBL" id="BAABCJ010000007">
    <property type="protein sequence ID" value="GAA3712704.1"/>
    <property type="molecule type" value="Genomic_DNA"/>
</dbReference>
<evidence type="ECO:0000256" key="1">
    <source>
        <dbReference type="SAM" id="MobiDB-lite"/>
    </source>
</evidence>